<comment type="caution">
    <text evidence="3">The sequence shown here is derived from an EMBL/GenBank/DDBJ whole genome shotgun (WGS) entry which is preliminary data.</text>
</comment>
<evidence type="ECO:0000259" key="2">
    <source>
        <dbReference type="Pfam" id="PF16363"/>
    </source>
</evidence>
<dbReference type="EMBL" id="LSGP01000017">
    <property type="protein sequence ID" value="KYZ76404.1"/>
    <property type="molecule type" value="Genomic_DNA"/>
</dbReference>
<dbReference type="Gene3D" id="3.90.25.10">
    <property type="entry name" value="UDP-galactose 4-epimerase, domain 1"/>
    <property type="match status" value="1"/>
</dbReference>
<accession>A0A154BQY8</accession>
<dbReference type="STRING" id="1794912.AXX12_08195"/>
<feature type="domain" description="NAD(P)-binding" evidence="2">
    <location>
        <begin position="5"/>
        <end position="307"/>
    </location>
</feature>
<dbReference type="InterPro" id="IPR016040">
    <property type="entry name" value="NAD(P)-bd_dom"/>
</dbReference>
<dbReference type="AlphaFoldDB" id="A0A154BQY8"/>
<dbReference type="SUPFAM" id="SSF51735">
    <property type="entry name" value="NAD(P)-binding Rossmann-fold domains"/>
    <property type="match status" value="1"/>
</dbReference>
<name>A0A154BQY8_ANASB</name>
<dbReference type="Proteomes" id="UP000076268">
    <property type="component" value="Unassembled WGS sequence"/>
</dbReference>
<proteinExistence type="predicted"/>
<keyword evidence="1" id="KW-0520">NAD</keyword>
<evidence type="ECO:0000313" key="4">
    <source>
        <dbReference type="Proteomes" id="UP000076268"/>
    </source>
</evidence>
<organism evidence="3 4">
    <name type="scientific">Anaerosporomusa subterranea</name>
    <dbReference type="NCBI Taxonomy" id="1794912"/>
    <lineage>
        <taxon>Bacteria</taxon>
        <taxon>Bacillati</taxon>
        <taxon>Bacillota</taxon>
        <taxon>Negativicutes</taxon>
        <taxon>Acetonemataceae</taxon>
        <taxon>Anaerosporomusa</taxon>
    </lineage>
</organism>
<sequence>MKSILVTGGAGFIGSHLVDKLLAAGHHVTVVDDFNDFYDPKLKRENIREQLSQPEYKLAEGDIRDLPFMESVFAQGNFNAVVHLAARAGVRPSLEQPVLYQEVNVTGTQNIFECCRKFGVKKCLFASSSSVYGVNSKIPFSETDPIFQPISPYAATKAAGELMAHVYSHLYGIRILCLRFFTVYGPRQRPDLAIRKFTEKIDRGDTIQVFGDGSTRRDYTYIDDIVSGLLRALEYEQSMYEVINLGNSNTVGLSDLISTIETALGKRAIIERLPEQPGDVPQTYADTEKAGRLLGFRPSTPIDVGVSRFVSWYRGRQRS</sequence>
<keyword evidence="4" id="KW-1185">Reference proteome</keyword>
<evidence type="ECO:0000256" key="1">
    <source>
        <dbReference type="ARBA" id="ARBA00023027"/>
    </source>
</evidence>
<dbReference type="PANTHER" id="PTHR43574">
    <property type="entry name" value="EPIMERASE-RELATED"/>
    <property type="match status" value="1"/>
</dbReference>
<evidence type="ECO:0000313" key="3">
    <source>
        <dbReference type="EMBL" id="KYZ76404.1"/>
    </source>
</evidence>
<dbReference type="InterPro" id="IPR036291">
    <property type="entry name" value="NAD(P)-bd_dom_sf"/>
</dbReference>
<reference evidence="3 4" key="1">
    <citation type="submission" date="2016-02" db="EMBL/GenBank/DDBJ databases">
        <title>Anaerosporomusa subterraneum gen. nov., sp. nov., a spore-forming obligate anaerobe isolated from saprolite.</title>
        <authorList>
            <person name="Choi J.K."/>
            <person name="Shah M."/>
            <person name="Yee N."/>
        </authorList>
    </citation>
    <scope>NUCLEOTIDE SEQUENCE [LARGE SCALE GENOMIC DNA]</scope>
    <source>
        <strain evidence="3 4">RU4</strain>
    </source>
</reference>
<protein>
    <submittedName>
        <fullName evidence="3">Epimerase</fullName>
    </submittedName>
</protein>
<dbReference type="OrthoDB" id="9766450at2"/>
<gene>
    <name evidence="3" type="ORF">AXX12_08195</name>
</gene>
<dbReference type="PRINTS" id="PR01713">
    <property type="entry name" value="NUCEPIMERASE"/>
</dbReference>
<dbReference type="Gene3D" id="3.40.50.720">
    <property type="entry name" value="NAD(P)-binding Rossmann-like Domain"/>
    <property type="match status" value="1"/>
</dbReference>
<dbReference type="Pfam" id="PF16363">
    <property type="entry name" value="GDP_Man_Dehyd"/>
    <property type="match status" value="1"/>
</dbReference>